<organism evidence="1 2">
    <name type="scientific">Roseomonas nitratireducens</name>
    <dbReference type="NCBI Taxonomy" id="2820810"/>
    <lineage>
        <taxon>Bacteria</taxon>
        <taxon>Pseudomonadati</taxon>
        <taxon>Pseudomonadota</taxon>
        <taxon>Alphaproteobacteria</taxon>
        <taxon>Acetobacterales</taxon>
        <taxon>Roseomonadaceae</taxon>
        <taxon>Roseomonas</taxon>
    </lineage>
</organism>
<accession>A0ABS4AS90</accession>
<comment type="caution">
    <text evidence="1">The sequence shown here is derived from an EMBL/GenBank/DDBJ whole genome shotgun (WGS) entry which is preliminary data.</text>
</comment>
<keyword evidence="2" id="KW-1185">Reference proteome</keyword>
<sequence>MPYDAIDFPAARDASDLRPLPSAAGIVDCLRLLEQEAGLLGLDVAQRLLGAVAVAVMDEALSRHAGPSLAA</sequence>
<reference evidence="1 2" key="1">
    <citation type="submission" date="2021-03" db="EMBL/GenBank/DDBJ databases">
        <authorList>
            <person name="So Y."/>
        </authorList>
    </citation>
    <scope>NUCLEOTIDE SEQUENCE [LARGE SCALE GENOMIC DNA]</scope>
    <source>
        <strain evidence="1 2">PWR1</strain>
    </source>
</reference>
<dbReference type="RefSeq" id="WP_209351598.1">
    <property type="nucleotide sequence ID" value="NZ_JAGIYZ010000008.1"/>
</dbReference>
<evidence type="ECO:0000313" key="2">
    <source>
        <dbReference type="Proteomes" id="UP000680815"/>
    </source>
</evidence>
<gene>
    <name evidence="1" type="ORF">J5Y09_09885</name>
</gene>
<proteinExistence type="predicted"/>
<protein>
    <submittedName>
        <fullName evidence="1">Uncharacterized protein</fullName>
    </submittedName>
</protein>
<dbReference type="Proteomes" id="UP000680815">
    <property type="component" value="Unassembled WGS sequence"/>
</dbReference>
<evidence type="ECO:0000313" key="1">
    <source>
        <dbReference type="EMBL" id="MBP0464222.1"/>
    </source>
</evidence>
<dbReference type="EMBL" id="JAGIYZ010000008">
    <property type="protein sequence ID" value="MBP0464222.1"/>
    <property type="molecule type" value="Genomic_DNA"/>
</dbReference>
<name>A0ABS4AS90_9PROT</name>